<keyword evidence="2" id="KW-1185">Reference proteome</keyword>
<organism evidence="1 2">
    <name type="scientific">Paenibacillus montaniterrae</name>
    <dbReference type="NCBI Taxonomy" id="429341"/>
    <lineage>
        <taxon>Bacteria</taxon>
        <taxon>Bacillati</taxon>
        <taxon>Bacillota</taxon>
        <taxon>Bacilli</taxon>
        <taxon>Bacillales</taxon>
        <taxon>Paenibacillaceae</taxon>
        <taxon>Paenibacillus</taxon>
    </lineage>
</organism>
<protein>
    <recommendedName>
        <fullName evidence="3">Condensation domain-containing protein</fullName>
    </recommendedName>
</protein>
<evidence type="ECO:0000313" key="1">
    <source>
        <dbReference type="EMBL" id="GIP17565.1"/>
    </source>
</evidence>
<proteinExistence type="predicted"/>
<accession>A0A919YQ12</accession>
<dbReference type="EMBL" id="BOSE01000006">
    <property type="protein sequence ID" value="GIP17565.1"/>
    <property type="molecule type" value="Genomic_DNA"/>
</dbReference>
<dbReference type="RefSeq" id="WP_213517038.1">
    <property type="nucleotide sequence ID" value="NZ_BOSE01000006.1"/>
</dbReference>
<gene>
    <name evidence="1" type="ORF">J40TS1_32070</name>
</gene>
<comment type="caution">
    <text evidence="1">The sequence shown here is derived from an EMBL/GenBank/DDBJ whole genome shotgun (WGS) entry which is preliminary data.</text>
</comment>
<dbReference type="Proteomes" id="UP000683139">
    <property type="component" value="Unassembled WGS sequence"/>
</dbReference>
<evidence type="ECO:0008006" key="3">
    <source>
        <dbReference type="Google" id="ProtNLM"/>
    </source>
</evidence>
<dbReference type="Gene3D" id="3.30.559.10">
    <property type="entry name" value="Chloramphenicol acetyltransferase-like domain"/>
    <property type="match status" value="1"/>
</dbReference>
<dbReference type="InterPro" id="IPR023213">
    <property type="entry name" value="CAT-like_dom_sf"/>
</dbReference>
<name>A0A919YQ12_9BACL</name>
<dbReference type="AlphaFoldDB" id="A0A919YQ12"/>
<reference evidence="1" key="1">
    <citation type="submission" date="2021-03" db="EMBL/GenBank/DDBJ databases">
        <title>Antimicrobial resistance genes in bacteria isolated from Japanese honey, and their potential for conferring macrolide and lincosamide resistance in the American foulbrood pathogen Paenibacillus larvae.</title>
        <authorList>
            <person name="Okamoto M."/>
            <person name="Kumagai M."/>
            <person name="Kanamori H."/>
            <person name="Takamatsu D."/>
        </authorList>
    </citation>
    <scope>NUCLEOTIDE SEQUENCE</scope>
    <source>
        <strain evidence="1">J40TS1</strain>
    </source>
</reference>
<sequence>MLFYSRYQSEDPADFSAELTKMQACMMQYNEQPIHRKPYLYPLPDTMSYEELRVALYRTISSHATLQVMFKYDKHEQHYVQYVEYLPPLEQWQVPVVKINMLPEMYIVTQESSISLLKGYPWRVKFLEHEEQRYLYIEFHAICLDDYSAKCFEDVLFRSLISGFELQAGNLSSYRLLRNMEIISSKHIFSGRDAGLRGRGSKENKRMIAVTYSLTAEQLLVMRQIAKKYAVDIPVVYQLLVEQLLGYSYEGERYGIVENWRSTLRNYDEIGCFNYLSEEYVNVSTSLEGRLIALQLERKKRLEGELGTLGNRHDYSVMYCYEEELCQHFTEVQADQYCMYDLVLRVKRSQNAAHIKLEYRQQSYTREQIQQYVHRISAILERLRQQLLASHAS</sequence>
<evidence type="ECO:0000313" key="2">
    <source>
        <dbReference type="Proteomes" id="UP000683139"/>
    </source>
</evidence>
<dbReference type="SUPFAM" id="SSF52777">
    <property type="entry name" value="CoA-dependent acyltransferases"/>
    <property type="match status" value="1"/>
</dbReference>